<evidence type="ECO:0000256" key="1">
    <source>
        <dbReference type="SAM" id="MobiDB-lite"/>
    </source>
</evidence>
<protein>
    <submittedName>
        <fullName evidence="2">Uncharacterized protein</fullName>
    </submittedName>
</protein>
<reference evidence="2" key="1">
    <citation type="submission" date="2023-10" db="EMBL/GenBank/DDBJ databases">
        <title>Genome assemblies of two species of porcelain crab, Petrolisthes cinctipes and Petrolisthes manimaculis (Anomura: Porcellanidae).</title>
        <authorList>
            <person name="Angst P."/>
        </authorList>
    </citation>
    <scope>NUCLEOTIDE SEQUENCE</scope>
    <source>
        <strain evidence="2">PB745_01</strain>
        <tissue evidence="2">Gill</tissue>
    </source>
</reference>
<dbReference type="AlphaFoldDB" id="A0AAE1BLJ0"/>
<feature type="region of interest" description="Disordered" evidence="1">
    <location>
        <begin position="1"/>
        <end position="106"/>
    </location>
</feature>
<organism evidence="2 3">
    <name type="scientific">Petrolisthes cinctipes</name>
    <name type="common">Flat porcelain crab</name>
    <dbReference type="NCBI Taxonomy" id="88211"/>
    <lineage>
        <taxon>Eukaryota</taxon>
        <taxon>Metazoa</taxon>
        <taxon>Ecdysozoa</taxon>
        <taxon>Arthropoda</taxon>
        <taxon>Crustacea</taxon>
        <taxon>Multicrustacea</taxon>
        <taxon>Malacostraca</taxon>
        <taxon>Eumalacostraca</taxon>
        <taxon>Eucarida</taxon>
        <taxon>Decapoda</taxon>
        <taxon>Pleocyemata</taxon>
        <taxon>Anomura</taxon>
        <taxon>Galatheoidea</taxon>
        <taxon>Porcellanidae</taxon>
        <taxon>Petrolisthes</taxon>
    </lineage>
</organism>
<evidence type="ECO:0000313" key="3">
    <source>
        <dbReference type="Proteomes" id="UP001286313"/>
    </source>
</evidence>
<feature type="compositionally biased region" description="Polar residues" evidence="1">
    <location>
        <begin position="97"/>
        <end position="106"/>
    </location>
</feature>
<comment type="caution">
    <text evidence="2">The sequence shown here is derived from an EMBL/GenBank/DDBJ whole genome shotgun (WGS) entry which is preliminary data.</text>
</comment>
<evidence type="ECO:0000313" key="2">
    <source>
        <dbReference type="EMBL" id="KAK3851374.1"/>
    </source>
</evidence>
<name>A0AAE1BLJ0_PETCI</name>
<dbReference type="Proteomes" id="UP001286313">
    <property type="component" value="Unassembled WGS sequence"/>
</dbReference>
<feature type="compositionally biased region" description="Pro residues" evidence="1">
    <location>
        <begin position="43"/>
        <end position="53"/>
    </location>
</feature>
<dbReference type="EMBL" id="JAWQEG010007928">
    <property type="protein sequence ID" value="KAK3851374.1"/>
    <property type="molecule type" value="Genomic_DNA"/>
</dbReference>
<sequence>SSEEAACFSNATNSIAITTTNTSQTQPHPHHHHHHCQNNFPFIKPPPNTLPHPHPLHRTPPLIKGSAPPPPTSTSSTTTSGRECGAGWMRLEIAKQDLTSPRCTPR</sequence>
<feature type="compositionally biased region" description="Low complexity" evidence="1">
    <location>
        <begin position="11"/>
        <end position="27"/>
    </location>
</feature>
<accession>A0AAE1BLJ0</accession>
<gene>
    <name evidence="2" type="ORF">Pcinc_041976</name>
</gene>
<keyword evidence="3" id="KW-1185">Reference proteome</keyword>
<feature type="non-terminal residue" evidence="2">
    <location>
        <position position="1"/>
    </location>
</feature>
<proteinExistence type="predicted"/>